<evidence type="ECO:0000256" key="3">
    <source>
        <dbReference type="SAM" id="SignalP"/>
    </source>
</evidence>
<dbReference type="SUPFAM" id="SSF49464">
    <property type="entry name" value="Carboxypeptidase regulatory domain-like"/>
    <property type="match status" value="1"/>
</dbReference>
<keyword evidence="6" id="KW-0645">Protease</keyword>
<dbReference type="SUPFAM" id="SSF53187">
    <property type="entry name" value="Zn-dependent exopeptidases"/>
    <property type="match status" value="1"/>
</dbReference>
<keyword evidence="1" id="KW-0325">Glycoprotein</keyword>
<accession>A0ABW5JLY3</accession>
<dbReference type="Proteomes" id="UP001597441">
    <property type="component" value="Unassembled WGS sequence"/>
</dbReference>
<keyword evidence="6" id="KW-0121">Carboxypeptidase</keyword>
<feature type="domain" description="Fibronectin type-III" evidence="4">
    <location>
        <begin position="513"/>
        <end position="599"/>
    </location>
</feature>
<feature type="chain" id="PRO_5047423459" evidence="3">
    <location>
        <begin position="21"/>
        <end position="934"/>
    </location>
</feature>
<keyword evidence="6" id="KW-0378">Hydrolase</keyword>
<dbReference type="EMBL" id="JBHULK010000001">
    <property type="protein sequence ID" value="MFD2533781.1"/>
    <property type="molecule type" value="Genomic_DNA"/>
</dbReference>
<organism evidence="6 7">
    <name type="scientific">Gelatiniphilus marinus</name>
    <dbReference type="NCBI Taxonomy" id="1759464"/>
    <lineage>
        <taxon>Bacteria</taxon>
        <taxon>Pseudomonadati</taxon>
        <taxon>Bacteroidota</taxon>
        <taxon>Flavobacteriia</taxon>
        <taxon>Flavobacteriales</taxon>
        <taxon>Flavobacteriaceae</taxon>
        <taxon>Gelatiniphilus</taxon>
    </lineage>
</organism>
<dbReference type="Pfam" id="PF00041">
    <property type="entry name" value="fn3"/>
    <property type="match status" value="1"/>
</dbReference>
<dbReference type="PANTHER" id="PTHR11532:SF57">
    <property type="entry name" value="CARBOXYPEPTIDASE D, B"/>
    <property type="match status" value="1"/>
</dbReference>
<dbReference type="InterPro" id="IPR050753">
    <property type="entry name" value="Peptidase_M14_domain"/>
</dbReference>
<dbReference type="Pfam" id="PF20009">
    <property type="entry name" value="GEVED"/>
    <property type="match status" value="1"/>
</dbReference>
<dbReference type="PRINTS" id="PR00765">
    <property type="entry name" value="CRBOXYPTASEA"/>
</dbReference>
<dbReference type="InterPro" id="IPR000834">
    <property type="entry name" value="Peptidase_M14"/>
</dbReference>
<dbReference type="Gene3D" id="3.40.630.10">
    <property type="entry name" value="Zn peptidases"/>
    <property type="match status" value="1"/>
</dbReference>
<evidence type="ECO:0000313" key="6">
    <source>
        <dbReference type="EMBL" id="MFD2533781.1"/>
    </source>
</evidence>
<sequence length="934" mass="102163">MKKTTLVSVLFMLMVQITFSQNTNKLKAENYLKERGELVFTFTANNLNEVKQLANIVSFDHGQNPKTPLTIKAIANENEFNRFLNFNLTYTINDSDNQPKERLMSNQIRKSIKTGKAFATPLSFPLTAYPTYQDYADQMALFASNNPSICELVDIGGTTEGVSGGNKRLLFIKLSDNVTTDEQEPKMMYTSSMHGDELAGYPLMLNLIDYFITAYNDSGHTDHARVKNLIDNSEIWINPLANPDGTFYNNPSNTSVANARRANDNGFDLNRNYPDNLAGPHSNGHTVYELETLHFMNFADAHHFVLSANFHGGVEVVNYPWDNTYDRHADDAWFQLISREYADNAQADSNGIDNGYMDDLTNGITHGADWYRVDGGRQDYMNFSHQCKETTIELSNNKTPFASELNNLWNFNKEALIDYLVQGTYGFRGVVKDANTNNPIEATITLVGHDAVGSHTVSEANLGDYYRPVKAGTYNILFEADCYQSFTLTNQTIADYQTVNLADVLLTPITSAVPTSLTASSINSTFATMTWSSASGATFDLRYREIGSPTWIDVLGISSSTSDLSGLSASTNYEVQVRSVCDSSTSAYTSSTNFSTTAVSYCASSGNTSFETGITRVIFNTIDNADGSPKDTGYEDFTNISTTVTQSSTYNLTVHVDTDGNFRVDAIAWIDWNQNGNFTDSGESYDLGNITGVSDSPISTPLSINIPPTASLGSTRMRISARYNANPTSCQNSFDGEVEDYTINITSNLTTWYQDADGDTFGNPLVSQVAASQPAGYVADNTDCDDTPITGASINPNTVWYLDADNDNYAISTTTQCTSPGAGYTTSVLPTTDCNDNDNTVNTPQQYYVDADGDGFGSTTTAMLCSSTAPIGYSDNNTDCNDNDNTVNTPQQYYVDADGDGFGSTTTAMLCSSTAPIGYSDNNTDCNDNDNTVN</sequence>
<feature type="non-terminal residue" evidence="6">
    <location>
        <position position="934"/>
    </location>
</feature>
<gene>
    <name evidence="6" type="ORF">ACFSQS_01595</name>
</gene>
<keyword evidence="7" id="KW-1185">Reference proteome</keyword>
<dbReference type="Pfam" id="PF00246">
    <property type="entry name" value="Peptidase_M14"/>
    <property type="match status" value="1"/>
</dbReference>
<dbReference type="InterPro" id="IPR045474">
    <property type="entry name" value="GEVED"/>
</dbReference>
<dbReference type="PROSITE" id="PS50853">
    <property type="entry name" value="FN3"/>
    <property type="match status" value="1"/>
</dbReference>
<name>A0ABW5JLY3_9FLAO</name>
<dbReference type="SMART" id="SM00631">
    <property type="entry name" value="Zn_pept"/>
    <property type="match status" value="1"/>
</dbReference>
<protein>
    <submittedName>
        <fullName evidence="6">M14 family zinc carboxypeptidase</fullName>
    </submittedName>
</protein>
<comment type="similarity">
    <text evidence="2">Belongs to the peptidase M14 family.</text>
</comment>
<dbReference type="InterPro" id="IPR003961">
    <property type="entry name" value="FN3_dom"/>
</dbReference>
<feature type="active site" description="Proton donor/acceptor" evidence="2">
    <location>
        <position position="393"/>
    </location>
</feature>
<dbReference type="PANTHER" id="PTHR11532">
    <property type="entry name" value="PROTEASE M14 CARBOXYPEPTIDASE"/>
    <property type="match status" value="1"/>
</dbReference>
<keyword evidence="3" id="KW-0732">Signal</keyword>
<dbReference type="CDD" id="cd00063">
    <property type="entry name" value="FN3"/>
    <property type="match status" value="1"/>
</dbReference>
<dbReference type="Gene3D" id="2.60.40.1120">
    <property type="entry name" value="Carboxypeptidase-like, regulatory domain"/>
    <property type="match status" value="1"/>
</dbReference>
<dbReference type="SMART" id="SM00060">
    <property type="entry name" value="FN3"/>
    <property type="match status" value="1"/>
</dbReference>
<reference evidence="7" key="1">
    <citation type="journal article" date="2019" name="Int. J. Syst. Evol. Microbiol.">
        <title>The Global Catalogue of Microorganisms (GCM) 10K type strain sequencing project: providing services to taxonomists for standard genome sequencing and annotation.</title>
        <authorList>
            <consortium name="The Broad Institute Genomics Platform"/>
            <consortium name="The Broad Institute Genome Sequencing Center for Infectious Disease"/>
            <person name="Wu L."/>
            <person name="Ma J."/>
        </authorList>
    </citation>
    <scope>NUCLEOTIDE SEQUENCE [LARGE SCALE GENOMIC DNA]</scope>
    <source>
        <strain evidence="7">KCTC 42903</strain>
    </source>
</reference>
<dbReference type="RefSeq" id="WP_388013047.1">
    <property type="nucleotide sequence ID" value="NZ_JBHUDT010000001.1"/>
</dbReference>
<evidence type="ECO:0000259" key="4">
    <source>
        <dbReference type="PROSITE" id="PS50853"/>
    </source>
</evidence>
<dbReference type="Gene3D" id="2.60.40.10">
    <property type="entry name" value="Immunoglobulins"/>
    <property type="match status" value="1"/>
</dbReference>
<evidence type="ECO:0000256" key="2">
    <source>
        <dbReference type="PROSITE-ProRule" id="PRU01379"/>
    </source>
</evidence>
<dbReference type="InterPro" id="IPR013783">
    <property type="entry name" value="Ig-like_fold"/>
</dbReference>
<dbReference type="GO" id="GO:0004180">
    <property type="term" value="F:carboxypeptidase activity"/>
    <property type="evidence" value="ECO:0007669"/>
    <property type="project" value="UniProtKB-KW"/>
</dbReference>
<dbReference type="PROSITE" id="PS52035">
    <property type="entry name" value="PEPTIDASE_M14"/>
    <property type="match status" value="1"/>
</dbReference>
<evidence type="ECO:0000259" key="5">
    <source>
        <dbReference type="PROSITE" id="PS52035"/>
    </source>
</evidence>
<comment type="caution">
    <text evidence="6">The sequence shown here is derived from an EMBL/GenBank/DDBJ whole genome shotgun (WGS) entry which is preliminary data.</text>
</comment>
<feature type="signal peptide" evidence="3">
    <location>
        <begin position="1"/>
        <end position="20"/>
    </location>
</feature>
<dbReference type="SUPFAM" id="SSF49265">
    <property type="entry name" value="Fibronectin type III"/>
    <property type="match status" value="1"/>
</dbReference>
<evidence type="ECO:0000256" key="1">
    <source>
        <dbReference type="ARBA" id="ARBA00023180"/>
    </source>
</evidence>
<dbReference type="CDD" id="cd18173">
    <property type="entry name" value="M14_CP_bacteria"/>
    <property type="match status" value="1"/>
</dbReference>
<evidence type="ECO:0000313" key="7">
    <source>
        <dbReference type="Proteomes" id="UP001597441"/>
    </source>
</evidence>
<proteinExistence type="inferred from homology"/>
<feature type="domain" description="Peptidase M14" evidence="5">
    <location>
        <begin position="128"/>
        <end position="423"/>
    </location>
</feature>
<dbReference type="InterPro" id="IPR036116">
    <property type="entry name" value="FN3_sf"/>
</dbReference>
<dbReference type="InterPro" id="IPR008969">
    <property type="entry name" value="CarboxyPept-like_regulatory"/>
</dbReference>